<reference evidence="1 2" key="1">
    <citation type="submission" date="2024-01" db="EMBL/GenBank/DDBJ databases">
        <title>The complete chloroplast genome sequence of Lithospermum erythrorhizon: insights into the phylogenetic relationship among Boraginaceae species and the maternal lineages of purple gromwells.</title>
        <authorList>
            <person name="Okada T."/>
            <person name="Watanabe K."/>
        </authorList>
    </citation>
    <scope>NUCLEOTIDE SEQUENCE [LARGE SCALE GENOMIC DNA]</scope>
</reference>
<proteinExistence type="predicted"/>
<organism evidence="1 2">
    <name type="scientific">Lithospermum erythrorhizon</name>
    <name type="common">Purple gromwell</name>
    <name type="synonym">Lithospermum officinale var. erythrorhizon</name>
    <dbReference type="NCBI Taxonomy" id="34254"/>
    <lineage>
        <taxon>Eukaryota</taxon>
        <taxon>Viridiplantae</taxon>
        <taxon>Streptophyta</taxon>
        <taxon>Embryophyta</taxon>
        <taxon>Tracheophyta</taxon>
        <taxon>Spermatophyta</taxon>
        <taxon>Magnoliopsida</taxon>
        <taxon>eudicotyledons</taxon>
        <taxon>Gunneridae</taxon>
        <taxon>Pentapetalae</taxon>
        <taxon>asterids</taxon>
        <taxon>lamiids</taxon>
        <taxon>Boraginales</taxon>
        <taxon>Boraginaceae</taxon>
        <taxon>Boraginoideae</taxon>
        <taxon>Lithospermeae</taxon>
        <taxon>Lithospermum</taxon>
    </lineage>
</organism>
<accession>A0AAV3QAR5</accession>
<sequence>MGDFNEVLDLAEVHSTRTRPYSQIQAFRKVISDTGLQDMGFKGYQFTWSSNFLSPHTTRARLNQGFCNKTWLDSFLEYEITHLLVNKSDHVPLLLRSSYAGAPLCGIFCINVIWHCMVTLSDNLKRWWNLSITFC</sequence>
<evidence type="ECO:0000313" key="2">
    <source>
        <dbReference type="Proteomes" id="UP001454036"/>
    </source>
</evidence>
<dbReference type="PANTHER" id="PTHR33710:SF71">
    <property type="entry name" value="ENDONUCLEASE_EXONUCLEASE_PHOSPHATASE DOMAIN-CONTAINING PROTEIN"/>
    <property type="match status" value="1"/>
</dbReference>
<gene>
    <name evidence="1" type="ORF">LIER_17332</name>
</gene>
<name>A0AAV3QAR5_LITER</name>
<dbReference type="InterPro" id="IPR036691">
    <property type="entry name" value="Endo/exonu/phosph_ase_sf"/>
</dbReference>
<dbReference type="EMBL" id="BAABME010004020">
    <property type="protein sequence ID" value="GAA0160884.1"/>
    <property type="molecule type" value="Genomic_DNA"/>
</dbReference>
<dbReference type="Gene3D" id="3.60.10.10">
    <property type="entry name" value="Endonuclease/exonuclease/phosphatase"/>
    <property type="match status" value="1"/>
</dbReference>
<comment type="caution">
    <text evidence="1">The sequence shown here is derived from an EMBL/GenBank/DDBJ whole genome shotgun (WGS) entry which is preliminary data.</text>
</comment>
<keyword evidence="2" id="KW-1185">Reference proteome</keyword>
<dbReference type="AlphaFoldDB" id="A0AAV3QAR5"/>
<dbReference type="Proteomes" id="UP001454036">
    <property type="component" value="Unassembled WGS sequence"/>
</dbReference>
<dbReference type="PANTHER" id="PTHR33710">
    <property type="entry name" value="BNAC02G09200D PROTEIN"/>
    <property type="match status" value="1"/>
</dbReference>
<protein>
    <submittedName>
        <fullName evidence="1">Uncharacterized protein</fullName>
    </submittedName>
</protein>
<dbReference type="SUPFAM" id="SSF56219">
    <property type="entry name" value="DNase I-like"/>
    <property type="match status" value="1"/>
</dbReference>
<evidence type="ECO:0000313" key="1">
    <source>
        <dbReference type="EMBL" id="GAA0160884.1"/>
    </source>
</evidence>